<dbReference type="SMART" id="SM00086">
    <property type="entry name" value="PAC"/>
    <property type="match status" value="3"/>
</dbReference>
<evidence type="ECO:0000259" key="5">
    <source>
        <dbReference type="PROSITE" id="PS51832"/>
    </source>
</evidence>
<evidence type="ECO:0000313" key="6">
    <source>
        <dbReference type="EMBL" id="CFX98442.1"/>
    </source>
</evidence>
<gene>
    <name evidence="6" type="ORF">2390</name>
</gene>
<dbReference type="SMART" id="SM00267">
    <property type="entry name" value="GGDEF"/>
    <property type="match status" value="1"/>
</dbReference>
<dbReference type="Proteomes" id="UP000045545">
    <property type="component" value="Unassembled WGS sequence"/>
</dbReference>
<dbReference type="NCBIfam" id="TIGR00229">
    <property type="entry name" value="sensory_box"/>
    <property type="match status" value="3"/>
</dbReference>
<feature type="domain" description="PAC" evidence="3">
    <location>
        <begin position="92"/>
        <end position="142"/>
    </location>
</feature>
<dbReference type="Gene3D" id="1.10.3210.10">
    <property type="entry name" value="Hypothetical protein af1432"/>
    <property type="match status" value="1"/>
</dbReference>
<dbReference type="PROSITE" id="PS50113">
    <property type="entry name" value="PAC"/>
    <property type="match status" value="4"/>
</dbReference>
<dbReference type="InterPro" id="IPR052155">
    <property type="entry name" value="Biofilm_reg_signaling"/>
</dbReference>
<dbReference type="SUPFAM" id="SSF55785">
    <property type="entry name" value="PYP-like sensor domain (PAS domain)"/>
    <property type="match status" value="4"/>
</dbReference>
<dbReference type="CDD" id="cd00077">
    <property type="entry name" value="HDc"/>
    <property type="match status" value="1"/>
</dbReference>
<evidence type="ECO:0000259" key="4">
    <source>
        <dbReference type="PROSITE" id="PS50887"/>
    </source>
</evidence>
<dbReference type="OrthoDB" id="9798833at2"/>
<proteinExistence type="predicted"/>
<feature type="domain" description="PAC" evidence="3">
    <location>
        <begin position="286"/>
        <end position="337"/>
    </location>
</feature>
<dbReference type="STRING" id="690567.2390"/>
<dbReference type="InterPro" id="IPR003607">
    <property type="entry name" value="HD/PDEase_dom"/>
</dbReference>
<sequence>MFFMPDKDIQAIPGAVEQITYLSAVLDKSALAFVSFNEAGQVVACNSCFRNMLGYSFDDMITLKWDEDICVSGGSPNNAMFKQALINSKQAQRYEKEYRCKDGSLITVEVLLQAILTENFIWYYAILLDISERKKAERALAGYFYERMRREEELLKSNQALTRIEIELSAANQQLMATEEELRNQLEELEDNRKHLNNAHQQLTAILDFLPDAACVINREGEIKLWNRAMEELTQFKSLEMLGKNNFGYTLPFYGQSQPALIDIVMIPPAERQQKYPGVSDENGILSLEGFFPLIAGGAYLQCKAAALFDKDGRVTGAIETIRDISKQKQIERELISSEARYRNILENIEEGYFEVDIKGNYTFFNPYLQKYLGYSRDELAGMNYRNLMDKENARKVWDTFNKVYCNRQTVREFGWYVLDKNRQRLYVETTVSPILENDQVVGFRGIVRDLTQRQKAHEALQASEARYRGIVEDQTELICRFQPDGSLTFVNEAYCRYFKQSREELITSPFLANILEEDRNILDAAIAGLSAENPVSTTEIRVAVAGKTCWNSWTHRVIYDDRGKLVDIQSVGRDITEMKEALFRLQYLSMHDSLTDLYNRFYFEEEMRRLESVRYNPVAMIIFDVDGLKLVNDTLGHDKGDQLLINTANIIRKSFRKEDVVARVGGDEFAVLLPRTPQNQVEEALKRTNERIKKYNSSHPELPLSLSAGYALRKDDSLTMNDIFKEADNKMYRQKLHSQQSNRSVLVQTLMKALEARDYITEGHGDRLQLLVGKMAELLDLPDSTVKDLCLLAQFHDIGKVGVPDAILFKKGPLNTREYAEMQRHSEIGHRIALAAPDLVLIADWILKHHEWWDGTGYPLGLKGEDIPLECRALAIADAYDAMTNDRPYRQAMPSEAALEEIQKAAGTQFDPFLVRVFLQVVTGDSDFQIFNQEVSSS</sequence>
<organism evidence="6 7">
    <name type="scientific">Syntrophomonas zehnderi OL-4</name>
    <dbReference type="NCBI Taxonomy" id="690567"/>
    <lineage>
        <taxon>Bacteria</taxon>
        <taxon>Bacillati</taxon>
        <taxon>Bacillota</taxon>
        <taxon>Clostridia</taxon>
        <taxon>Eubacteriales</taxon>
        <taxon>Syntrophomonadaceae</taxon>
        <taxon>Syntrophomonas</taxon>
    </lineage>
</organism>
<feature type="domain" description="PAS" evidence="2">
    <location>
        <begin position="338"/>
        <end position="408"/>
    </location>
</feature>
<dbReference type="SUPFAM" id="SSF109604">
    <property type="entry name" value="HD-domain/PDEase-like"/>
    <property type="match status" value="1"/>
</dbReference>
<evidence type="ECO:0000256" key="1">
    <source>
        <dbReference type="SAM" id="Coils"/>
    </source>
</evidence>
<keyword evidence="1" id="KW-0175">Coiled coil</keyword>
<feature type="domain" description="PAS" evidence="2">
    <location>
        <begin position="464"/>
        <end position="519"/>
    </location>
</feature>
<feature type="domain" description="PAC" evidence="3">
    <location>
        <begin position="412"/>
        <end position="463"/>
    </location>
</feature>
<feature type="coiled-coil region" evidence="1">
    <location>
        <begin position="161"/>
        <end position="206"/>
    </location>
</feature>
<dbReference type="EMBL" id="CGIH01000040">
    <property type="protein sequence ID" value="CFX98442.1"/>
    <property type="molecule type" value="Genomic_DNA"/>
</dbReference>
<dbReference type="InterPro" id="IPR000160">
    <property type="entry name" value="GGDEF_dom"/>
</dbReference>
<dbReference type="Pfam" id="PF08448">
    <property type="entry name" value="PAS_4"/>
    <property type="match status" value="1"/>
</dbReference>
<accession>A0A0E4GD47</accession>
<feature type="domain" description="GGDEF" evidence="4">
    <location>
        <begin position="617"/>
        <end position="750"/>
    </location>
</feature>
<dbReference type="GO" id="GO:0006355">
    <property type="term" value="P:regulation of DNA-templated transcription"/>
    <property type="evidence" value="ECO:0007669"/>
    <property type="project" value="InterPro"/>
</dbReference>
<evidence type="ECO:0000259" key="2">
    <source>
        <dbReference type="PROSITE" id="PS50112"/>
    </source>
</evidence>
<dbReference type="InterPro" id="IPR029787">
    <property type="entry name" value="Nucleotide_cyclase"/>
</dbReference>
<dbReference type="InterPro" id="IPR000014">
    <property type="entry name" value="PAS"/>
</dbReference>
<dbReference type="InterPro" id="IPR037522">
    <property type="entry name" value="HD_GYP_dom"/>
</dbReference>
<feature type="domain" description="PAS" evidence="2">
    <location>
        <begin position="199"/>
        <end position="245"/>
    </location>
</feature>
<dbReference type="PROSITE" id="PS51832">
    <property type="entry name" value="HD_GYP"/>
    <property type="match status" value="1"/>
</dbReference>
<dbReference type="PANTHER" id="PTHR44757">
    <property type="entry name" value="DIGUANYLATE CYCLASE DGCP"/>
    <property type="match status" value="1"/>
</dbReference>
<dbReference type="AlphaFoldDB" id="A0A0E4GD47"/>
<dbReference type="SUPFAM" id="SSF55073">
    <property type="entry name" value="Nucleotide cyclase"/>
    <property type="match status" value="1"/>
</dbReference>
<feature type="domain" description="HD-GYP" evidence="5">
    <location>
        <begin position="740"/>
        <end position="935"/>
    </location>
</feature>
<dbReference type="InterPro" id="IPR000700">
    <property type="entry name" value="PAS-assoc_C"/>
</dbReference>
<dbReference type="Gene3D" id="3.30.450.20">
    <property type="entry name" value="PAS domain"/>
    <property type="match status" value="4"/>
</dbReference>
<dbReference type="PANTHER" id="PTHR44757:SF2">
    <property type="entry name" value="BIOFILM ARCHITECTURE MAINTENANCE PROTEIN MBAA"/>
    <property type="match status" value="1"/>
</dbReference>
<name>A0A0E4GD47_9FIRM</name>
<dbReference type="PROSITE" id="PS50112">
    <property type="entry name" value="PAS"/>
    <property type="match status" value="3"/>
</dbReference>
<dbReference type="Gene3D" id="3.30.70.270">
    <property type="match status" value="1"/>
</dbReference>
<dbReference type="CDD" id="cd00130">
    <property type="entry name" value="PAS"/>
    <property type="match status" value="3"/>
</dbReference>
<dbReference type="InterPro" id="IPR001610">
    <property type="entry name" value="PAC"/>
</dbReference>
<dbReference type="PROSITE" id="PS50887">
    <property type="entry name" value="GGDEF"/>
    <property type="match status" value="1"/>
</dbReference>
<dbReference type="SMART" id="SM00471">
    <property type="entry name" value="HDc"/>
    <property type="match status" value="1"/>
</dbReference>
<dbReference type="Pfam" id="PF13426">
    <property type="entry name" value="PAS_9"/>
    <property type="match status" value="2"/>
</dbReference>
<dbReference type="InterPro" id="IPR013656">
    <property type="entry name" value="PAS_4"/>
</dbReference>
<dbReference type="InterPro" id="IPR013767">
    <property type="entry name" value="PAS_fold"/>
</dbReference>
<keyword evidence="7" id="KW-1185">Reference proteome</keyword>
<dbReference type="Pfam" id="PF00990">
    <property type="entry name" value="GGDEF"/>
    <property type="match status" value="1"/>
</dbReference>
<dbReference type="NCBIfam" id="TIGR00254">
    <property type="entry name" value="GGDEF"/>
    <property type="match status" value="1"/>
</dbReference>
<reference evidence="6 7" key="1">
    <citation type="submission" date="2015-03" db="EMBL/GenBank/DDBJ databases">
        <authorList>
            <person name="Murphy D."/>
        </authorList>
    </citation>
    <scope>NUCLEOTIDE SEQUENCE [LARGE SCALE GENOMIC DNA]</scope>
    <source>
        <strain evidence="6 7">OL-4</strain>
    </source>
</reference>
<dbReference type="CDD" id="cd01949">
    <property type="entry name" value="GGDEF"/>
    <property type="match status" value="1"/>
</dbReference>
<evidence type="ECO:0000259" key="3">
    <source>
        <dbReference type="PROSITE" id="PS50113"/>
    </source>
</evidence>
<dbReference type="InterPro" id="IPR043128">
    <property type="entry name" value="Rev_trsase/Diguanyl_cyclase"/>
</dbReference>
<dbReference type="SMART" id="SM00091">
    <property type="entry name" value="PAS"/>
    <property type="match status" value="4"/>
</dbReference>
<protein>
    <submittedName>
        <fullName evidence="6">Adenylyl cyclase class-3/4/guanylyl cyclase</fullName>
    </submittedName>
</protein>
<dbReference type="Pfam" id="PF13487">
    <property type="entry name" value="HD_5"/>
    <property type="match status" value="1"/>
</dbReference>
<evidence type="ECO:0000313" key="7">
    <source>
        <dbReference type="Proteomes" id="UP000045545"/>
    </source>
</evidence>
<feature type="domain" description="PAC" evidence="3">
    <location>
        <begin position="534"/>
        <end position="588"/>
    </location>
</feature>
<dbReference type="Pfam" id="PF00989">
    <property type="entry name" value="PAS"/>
    <property type="match status" value="1"/>
</dbReference>
<dbReference type="InterPro" id="IPR035965">
    <property type="entry name" value="PAS-like_dom_sf"/>
</dbReference>